<keyword evidence="3" id="KW-1185">Reference proteome</keyword>
<dbReference type="EMBL" id="JARGYT010000040">
    <property type="protein sequence ID" value="MDZ5762357.1"/>
    <property type="molecule type" value="Genomic_DNA"/>
</dbReference>
<evidence type="ECO:0000313" key="2">
    <source>
        <dbReference type="EMBL" id="MDZ5762357.1"/>
    </source>
</evidence>
<sequence>MFWGKFRACGVSKQFVLDAEIDQNFFSDGRISFKKYLKDNHVGKRIQIPEIAAHLNILFQIRFWECIKKSYQGDSDAVKFTVTGGDGGRIIISPLPEGFCAKALGFFGIKYGAEFYSSGMGVTSRNINDKDVYLPYANLAQKSVITCPFFIKGALWSFGLVFGQDRVVQFFEWLWGAKGSFTFPESESISKFKVKHTESLGAILESSIGKIFEANQFTIVEDEMLSSIMDSDFTLPVTAKASDEVPLAVDNDAASYAGSDAGSGAKELGDPQSAPGDTLAIGGAGHVG</sequence>
<accession>A0ABU5L8A6</accession>
<feature type="region of interest" description="Disordered" evidence="1">
    <location>
        <begin position="260"/>
        <end position="288"/>
    </location>
</feature>
<reference evidence="2 3" key="1">
    <citation type="submission" date="2023-02" db="EMBL/GenBank/DDBJ databases">
        <title>Host association and intracellularity evolved multiple times independently in the Rickettsiales.</title>
        <authorList>
            <person name="Castelli M."/>
            <person name="Nardi T."/>
            <person name="Gammuto L."/>
            <person name="Bellinzona G."/>
            <person name="Sabaneyeva E."/>
            <person name="Potekhin A."/>
            <person name="Serra V."/>
            <person name="Petroni G."/>
            <person name="Sassera D."/>
        </authorList>
    </citation>
    <scope>NUCLEOTIDE SEQUENCE [LARGE SCALE GENOMIC DNA]</scope>
    <source>
        <strain evidence="2 3">BOD18</strain>
    </source>
</reference>
<evidence type="ECO:0000313" key="3">
    <source>
        <dbReference type="Proteomes" id="UP001293791"/>
    </source>
</evidence>
<evidence type="ECO:0000256" key="1">
    <source>
        <dbReference type="SAM" id="MobiDB-lite"/>
    </source>
</evidence>
<organism evidence="2 3">
    <name type="scientific">Candidatus Cyrtobacter comes</name>
    <dbReference type="NCBI Taxonomy" id="675776"/>
    <lineage>
        <taxon>Bacteria</taxon>
        <taxon>Pseudomonadati</taxon>
        <taxon>Pseudomonadota</taxon>
        <taxon>Alphaproteobacteria</taxon>
        <taxon>Rickettsiales</taxon>
        <taxon>Candidatus Midichloriaceae</taxon>
        <taxon>Candidatus Cyrtobacter</taxon>
    </lineage>
</organism>
<comment type="caution">
    <text evidence="2">The sequence shown here is derived from an EMBL/GenBank/DDBJ whole genome shotgun (WGS) entry which is preliminary data.</text>
</comment>
<gene>
    <name evidence="2" type="ORF">Cyrtocomes_00736</name>
</gene>
<dbReference type="Proteomes" id="UP001293791">
    <property type="component" value="Unassembled WGS sequence"/>
</dbReference>
<dbReference type="RefSeq" id="WP_322497826.1">
    <property type="nucleotide sequence ID" value="NZ_JARGYT010000040.1"/>
</dbReference>
<proteinExistence type="predicted"/>
<name>A0ABU5L8A6_9RICK</name>
<protein>
    <submittedName>
        <fullName evidence="2">Uncharacterized protein</fullName>
    </submittedName>
</protein>